<evidence type="ECO:0000313" key="3">
    <source>
        <dbReference type="Proteomes" id="UP000607653"/>
    </source>
</evidence>
<proteinExistence type="predicted"/>
<comment type="caution">
    <text evidence="2">The sequence shown here is derived from an EMBL/GenBank/DDBJ whole genome shotgun (WGS) entry which is preliminary data.</text>
</comment>
<name>A0A822ZZX6_NELNU</name>
<feature type="region of interest" description="Disordered" evidence="1">
    <location>
        <begin position="1"/>
        <end position="30"/>
    </location>
</feature>
<dbReference type="AlphaFoldDB" id="A0A822ZZX6"/>
<evidence type="ECO:0000313" key="2">
    <source>
        <dbReference type="EMBL" id="DAD47488.1"/>
    </source>
</evidence>
<dbReference type="Proteomes" id="UP000607653">
    <property type="component" value="Unassembled WGS sequence"/>
</dbReference>
<accession>A0A822ZZX6</accession>
<evidence type="ECO:0000256" key="1">
    <source>
        <dbReference type="SAM" id="MobiDB-lite"/>
    </source>
</evidence>
<protein>
    <submittedName>
        <fullName evidence="2">Uncharacterized protein</fullName>
    </submittedName>
</protein>
<dbReference type="EMBL" id="DUZY01000008">
    <property type="protein sequence ID" value="DAD47488.1"/>
    <property type="molecule type" value="Genomic_DNA"/>
</dbReference>
<organism evidence="2 3">
    <name type="scientific">Nelumbo nucifera</name>
    <name type="common">Sacred lotus</name>
    <dbReference type="NCBI Taxonomy" id="4432"/>
    <lineage>
        <taxon>Eukaryota</taxon>
        <taxon>Viridiplantae</taxon>
        <taxon>Streptophyta</taxon>
        <taxon>Embryophyta</taxon>
        <taxon>Tracheophyta</taxon>
        <taxon>Spermatophyta</taxon>
        <taxon>Magnoliopsida</taxon>
        <taxon>Proteales</taxon>
        <taxon>Nelumbonaceae</taxon>
        <taxon>Nelumbo</taxon>
    </lineage>
</organism>
<sequence length="30" mass="3462">MHLTTTSGSCLETERSTTWVEEQTQATNRY</sequence>
<gene>
    <name evidence="2" type="ORF">HUJ06_017425</name>
</gene>
<reference evidence="2 3" key="1">
    <citation type="journal article" date="2020" name="Mol. Biol. Evol.">
        <title>Distinct Expression and Methylation Patterns for Genes with Different Fates following a Single Whole-Genome Duplication in Flowering Plants.</title>
        <authorList>
            <person name="Shi T."/>
            <person name="Rahmani R.S."/>
            <person name="Gugger P.F."/>
            <person name="Wang M."/>
            <person name="Li H."/>
            <person name="Zhang Y."/>
            <person name="Li Z."/>
            <person name="Wang Q."/>
            <person name="Van de Peer Y."/>
            <person name="Marchal K."/>
            <person name="Chen J."/>
        </authorList>
    </citation>
    <scope>NUCLEOTIDE SEQUENCE [LARGE SCALE GENOMIC DNA]</scope>
    <source>
        <tissue evidence="2">Leaf</tissue>
    </source>
</reference>
<keyword evidence="3" id="KW-1185">Reference proteome</keyword>